<dbReference type="EMBL" id="JACHIJ010000002">
    <property type="protein sequence ID" value="MBB5051148.1"/>
    <property type="molecule type" value="Genomic_DNA"/>
</dbReference>
<proteinExistence type="predicted"/>
<dbReference type="RefSeq" id="WP_184082933.1">
    <property type="nucleotide sequence ID" value="NZ_JACHIJ010000002.1"/>
</dbReference>
<gene>
    <name evidence="1" type="ORF">HNQ36_001102</name>
</gene>
<evidence type="ECO:0000313" key="2">
    <source>
        <dbReference type="Proteomes" id="UP000521227"/>
    </source>
</evidence>
<organism evidence="1 2">
    <name type="scientific">Afipia massiliensis</name>
    <dbReference type="NCBI Taxonomy" id="211460"/>
    <lineage>
        <taxon>Bacteria</taxon>
        <taxon>Pseudomonadati</taxon>
        <taxon>Pseudomonadota</taxon>
        <taxon>Alphaproteobacteria</taxon>
        <taxon>Hyphomicrobiales</taxon>
        <taxon>Nitrobacteraceae</taxon>
        <taxon>Afipia</taxon>
    </lineage>
</organism>
<dbReference type="AlphaFoldDB" id="A0A840MZK1"/>
<reference evidence="1 2" key="1">
    <citation type="submission" date="2020-08" db="EMBL/GenBank/DDBJ databases">
        <title>Genomic Encyclopedia of Type Strains, Phase IV (KMG-IV): sequencing the most valuable type-strain genomes for metagenomic binning, comparative biology and taxonomic classification.</title>
        <authorList>
            <person name="Goeker M."/>
        </authorList>
    </citation>
    <scope>NUCLEOTIDE SEQUENCE [LARGE SCALE GENOMIC DNA]</scope>
    <source>
        <strain evidence="1 2">DSM 17498</strain>
    </source>
</reference>
<protein>
    <submittedName>
        <fullName evidence="1">Uncharacterized protein</fullName>
    </submittedName>
</protein>
<name>A0A840MZK1_9BRAD</name>
<sequence length="96" mass="10899">MARNSPESRLLETKAEVMKELGGIHPVAALTGADWKNVETWNRAATFPSRYFLVMFWALRRKRLSAPPELWGMVTPVERKQALSAMVSIQKDRLAS</sequence>
<evidence type="ECO:0000313" key="1">
    <source>
        <dbReference type="EMBL" id="MBB5051148.1"/>
    </source>
</evidence>
<accession>A0A840MZK1</accession>
<dbReference type="Proteomes" id="UP000521227">
    <property type="component" value="Unassembled WGS sequence"/>
</dbReference>
<comment type="caution">
    <text evidence="1">The sequence shown here is derived from an EMBL/GenBank/DDBJ whole genome shotgun (WGS) entry which is preliminary data.</text>
</comment>